<evidence type="ECO:0000256" key="4">
    <source>
        <dbReference type="ARBA" id="ARBA00022840"/>
    </source>
</evidence>
<dbReference type="InterPro" id="IPR036554">
    <property type="entry name" value="GHMP_kinase_C_sf"/>
</dbReference>
<evidence type="ECO:0000256" key="2">
    <source>
        <dbReference type="ARBA" id="ARBA00022741"/>
    </source>
</evidence>
<dbReference type="InterPro" id="IPR014721">
    <property type="entry name" value="Ribsml_uS5_D2-typ_fold_subgr"/>
</dbReference>
<keyword evidence="2" id="KW-0547">Nucleotide-binding</keyword>
<keyword evidence="3 6" id="KW-0418">Kinase</keyword>
<gene>
    <name evidence="6" type="ORF">H6H03_16930</name>
</gene>
<protein>
    <submittedName>
        <fullName evidence="6">GHMP kinase</fullName>
    </submittedName>
</protein>
<comment type="caution">
    <text evidence="6">The sequence shown here is derived from an EMBL/GenBank/DDBJ whole genome shotgun (WGS) entry which is preliminary data.</text>
</comment>
<dbReference type="RefSeq" id="WP_190956211.1">
    <property type="nucleotide sequence ID" value="NZ_JACJTU010000015.1"/>
</dbReference>
<organism evidence="6 7">
    <name type="scientific">Nostoc paludosum FACHB-159</name>
    <dbReference type="NCBI Taxonomy" id="2692908"/>
    <lineage>
        <taxon>Bacteria</taxon>
        <taxon>Bacillati</taxon>
        <taxon>Cyanobacteriota</taxon>
        <taxon>Cyanophyceae</taxon>
        <taxon>Nostocales</taxon>
        <taxon>Nostocaceae</taxon>
        <taxon>Nostoc</taxon>
    </lineage>
</organism>
<evidence type="ECO:0000256" key="1">
    <source>
        <dbReference type="ARBA" id="ARBA00006566"/>
    </source>
</evidence>
<dbReference type="InterPro" id="IPR006204">
    <property type="entry name" value="GHMP_kinase_N_dom"/>
</dbReference>
<evidence type="ECO:0000313" key="6">
    <source>
        <dbReference type="EMBL" id="MBD2735556.1"/>
    </source>
</evidence>
<dbReference type="SUPFAM" id="SSF55060">
    <property type="entry name" value="GHMP Kinase, C-terminal domain"/>
    <property type="match status" value="1"/>
</dbReference>
<name>A0ABR8K9R9_9NOSO</name>
<dbReference type="PANTHER" id="PTHR10457:SF7">
    <property type="entry name" value="GALACTOKINASE-RELATED"/>
    <property type="match status" value="1"/>
</dbReference>
<comment type="similarity">
    <text evidence="1">Belongs to the GHMP kinase family. GalK subfamily.</text>
</comment>
<evidence type="ECO:0000313" key="7">
    <source>
        <dbReference type="Proteomes" id="UP000637383"/>
    </source>
</evidence>
<sequence>MRIFVTGRLCLFGEHSDWAGEYRRINPKIEKGYTLIVGTNQGIYASVKPNSTELIIRSSLNDGSHYEPLRLPMESNTLLCVAQKGGFFSYAAGTAYQFLTRYGVGGLEIDNYLTDLPIQKGLSSSAAFCVLMARAFNRLYELKMTIREEMELAYLGERTTPSLCGRMDQACAYGNRPILMIFDGEQIDIRELKVSKDLFFVIVDLDGSKDTQEILRRLNECYPIATNLIGQNVQKYLGSISAEITLAAVEAIQLGDAQLLGALMTKAQTEFDRHVVPACPEELTAKKLHLLLHHEPLRPYIFGGKGVGSQGDGTAQLIVKNQDSQTKAIEIIKRDFPQMQALQLTISKLPV</sequence>
<evidence type="ECO:0000259" key="5">
    <source>
        <dbReference type="Pfam" id="PF00288"/>
    </source>
</evidence>
<dbReference type="GO" id="GO:0016301">
    <property type="term" value="F:kinase activity"/>
    <property type="evidence" value="ECO:0007669"/>
    <property type="project" value="UniProtKB-KW"/>
</dbReference>
<keyword evidence="3 6" id="KW-0808">Transferase</keyword>
<keyword evidence="7" id="KW-1185">Reference proteome</keyword>
<evidence type="ECO:0000256" key="3">
    <source>
        <dbReference type="ARBA" id="ARBA00022777"/>
    </source>
</evidence>
<dbReference type="EMBL" id="JACJTU010000015">
    <property type="protein sequence ID" value="MBD2735556.1"/>
    <property type="molecule type" value="Genomic_DNA"/>
</dbReference>
<dbReference type="Gene3D" id="3.30.230.10">
    <property type="match status" value="1"/>
</dbReference>
<feature type="domain" description="GHMP kinase N-terminal" evidence="5">
    <location>
        <begin position="90"/>
        <end position="174"/>
    </location>
</feature>
<dbReference type="PRINTS" id="PR00959">
    <property type="entry name" value="MEVGALKINASE"/>
</dbReference>
<dbReference type="InterPro" id="IPR020568">
    <property type="entry name" value="Ribosomal_Su5_D2-typ_SF"/>
</dbReference>
<accession>A0ABR8K9R9</accession>
<reference evidence="6 7" key="1">
    <citation type="journal article" date="2020" name="ISME J.">
        <title>Comparative genomics reveals insights into cyanobacterial evolution and habitat adaptation.</title>
        <authorList>
            <person name="Chen M.Y."/>
            <person name="Teng W.K."/>
            <person name="Zhao L."/>
            <person name="Hu C.X."/>
            <person name="Zhou Y.K."/>
            <person name="Han B.P."/>
            <person name="Song L.R."/>
            <person name="Shu W.S."/>
        </authorList>
    </citation>
    <scope>NUCLEOTIDE SEQUENCE [LARGE SCALE GENOMIC DNA]</scope>
    <source>
        <strain evidence="6 7">FACHB-159</strain>
    </source>
</reference>
<keyword evidence="4" id="KW-0067">ATP-binding</keyword>
<dbReference type="SUPFAM" id="SSF54211">
    <property type="entry name" value="Ribosomal protein S5 domain 2-like"/>
    <property type="match status" value="1"/>
</dbReference>
<proteinExistence type="inferred from homology"/>
<dbReference type="Proteomes" id="UP000637383">
    <property type="component" value="Unassembled WGS sequence"/>
</dbReference>
<dbReference type="PANTHER" id="PTHR10457">
    <property type="entry name" value="MEVALONATE KINASE/GALACTOKINASE"/>
    <property type="match status" value="1"/>
</dbReference>
<dbReference type="Pfam" id="PF00288">
    <property type="entry name" value="GHMP_kinases_N"/>
    <property type="match status" value="1"/>
</dbReference>